<keyword evidence="3" id="KW-0998">Cell outer membrane</keyword>
<evidence type="ECO:0000256" key="3">
    <source>
        <dbReference type="ARBA" id="ARBA00023237"/>
    </source>
</evidence>
<feature type="domain" description="Polypeptide-transport-associated ShlB-type" evidence="6">
    <location>
        <begin position="80"/>
        <end position="152"/>
    </location>
</feature>
<dbReference type="InterPro" id="IPR013686">
    <property type="entry name" value="Polypept-transport_assoc_ShlB"/>
</dbReference>
<proteinExistence type="predicted"/>
<feature type="domain" description="Haemolysin activator HlyB C-terminal" evidence="5">
    <location>
        <begin position="226"/>
        <end position="525"/>
    </location>
</feature>
<dbReference type="Proteomes" id="UP000292445">
    <property type="component" value="Unassembled WGS sequence"/>
</dbReference>
<keyword evidence="1" id="KW-1134">Transmembrane beta strand</keyword>
<keyword evidence="1" id="KW-0472">Membrane</keyword>
<dbReference type="Gene3D" id="2.40.160.50">
    <property type="entry name" value="membrane protein fhac: a member of the omp85/tpsb transporter family"/>
    <property type="match status" value="1"/>
</dbReference>
<sequence length="564" mass="60444">MTSFSSGKPEFRTLKLALLIAGAISPLAASAADSPLRGNPAESLPPVSVPVPAAAPSVSVPAPAQNEAIQALLAHRLVPKQFDVSGVTAIDFQKVIDLLEPLAGKEITVAELIQRTDAITQLYRDAGYALSFALIQSQDFRDGLVKVTVVEGYVGSTRIEGDAGNAAAKIRDYAARIEAERPLTRATLERYLNLMTTVAGATIKPELALPKRADGSTELVVNVGYKAFRLDTGIGNLGTGVHAMLTATANSLTPLAEQIQVTTAVPRGSDHLEYYAANVAVPVGSDGMTVRAEAYSYAANPENDSLNAQNIDRRVRNQRAGLSVSYPFLLANRESLTGTAGFYASRNNDTYSSRITGNQVTLSNHLRVLRGELAYAQATDRQSRRITAAIYKGMDGLGAEQSANSSYDLGFTRYTLMANQNFTLPHQFGLSLAALGQYSADSLPTSEQVTFGGQRFGRGYPAGELGGDKGYGASIELNRRFGVGLPYLQSVTPYVLADYAHVKLNNKNFTLATDTLTSLALGLRVTDQRHYAFDLNLAKPVGDKPVNSSGRPLRLNANYSLRFD</sequence>
<dbReference type="InterPro" id="IPR005565">
    <property type="entry name" value="Hemolysn_activator_HlyB_C"/>
</dbReference>
<dbReference type="Pfam" id="PF03865">
    <property type="entry name" value="ShlB"/>
    <property type="match status" value="1"/>
</dbReference>
<dbReference type="Pfam" id="PF08479">
    <property type="entry name" value="POTRA_2"/>
    <property type="match status" value="1"/>
</dbReference>
<accession>A0A4Q7NES5</accession>
<dbReference type="EMBL" id="SGXC01000002">
    <property type="protein sequence ID" value="RZS81642.1"/>
    <property type="molecule type" value="Genomic_DNA"/>
</dbReference>
<evidence type="ECO:0000256" key="2">
    <source>
        <dbReference type="ARBA" id="ARBA00022692"/>
    </source>
</evidence>
<name>A0A4Q7NES5_9BURK</name>
<evidence type="ECO:0000313" key="8">
    <source>
        <dbReference type="Proteomes" id="UP000292445"/>
    </source>
</evidence>
<feature type="signal peptide" evidence="4">
    <location>
        <begin position="1"/>
        <end position="31"/>
    </location>
</feature>
<dbReference type="PANTHER" id="PTHR34597">
    <property type="entry name" value="SLR1661 PROTEIN"/>
    <property type="match status" value="1"/>
</dbReference>
<dbReference type="GO" id="GO:0098046">
    <property type="term" value="C:type V protein secretion system complex"/>
    <property type="evidence" value="ECO:0007669"/>
    <property type="project" value="TreeGrafter"/>
</dbReference>
<gene>
    <name evidence="7" type="ORF">EV675_4269</name>
</gene>
<organism evidence="7 8">
    <name type="scientific">Pigmentiphaga kullae</name>
    <dbReference type="NCBI Taxonomy" id="151784"/>
    <lineage>
        <taxon>Bacteria</taxon>
        <taxon>Pseudomonadati</taxon>
        <taxon>Pseudomonadota</taxon>
        <taxon>Betaproteobacteria</taxon>
        <taxon>Burkholderiales</taxon>
        <taxon>Alcaligenaceae</taxon>
        <taxon>Pigmentiphaga</taxon>
    </lineage>
</organism>
<evidence type="ECO:0000256" key="1">
    <source>
        <dbReference type="ARBA" id="ARBA00022452"/>
    </source>
</evidence>
<feature type="chain" id="PRO_5020956693" evidence="4">
    <location>
        <begin position="32"/>
        <end position="564"/>
    </location>
</feature>
<dbReference type="GO" id="GO:0008320">
    <property type="term" value="F:protein transmembrane transporter activity"/>
    <property type="evidence" value="ECO:0007669"/>
    <property type="project" value="TreeGrafter"/>
</dbReference>
<comment type="caution">
    <text evidence="7">The sequence shown here is derived from an EMBL/GenBank/DDBJ whole genome shotgun (WGS) entry which is preliminary data.</text>
</comment>
<reference evidence="7 8" key="1">
    <citation type="submission" date="2019-02" db="EMBL/GenBank/DDBJ databases">
        <title>Genomic Encyclopedia of Type Strains, Phase IV (KMG-IV): sequencing the most valuable type-strain genomes for metagenomic binning, comparative biology and taxonomic classification.</title>
        <authorList>
            <person name="Goeker M."/>
        </authorList>
    </citation>
    <scope>NUCLEOTIDE SEQUENCE [LARGE SCALE GENOMIC DNA]</scope>
    <source>
        <strain evidence="7 8">K24</strain>
    </source>
</reference>
<keyword evidence="8" id="KW-1185">Reference proteome</keyword>
<keyword evidence="2" id="KW-0812">Transmembrane</keyword>
<protein>
    <submittedName>
        <fullName evidence="7">Hemolysin activation/secretion protein</fullName>
    </submittedName>
</protein>
<dbReference type="InterPro" id="IPR051544">
    <property type="entry name" value="TPS_OM_transporter"/>
</dbReference>
<dbReference type="Gene3D" id="3.10.20.310">
    <property type="entry name" value="membrane protein fhac"/>
    <property type="match status" value="1"/>
</dbReference>
<keyword evidence="4" id="KW-0732">Signal</keyword>
<evidence type="ECO:0000259" key="6">
    <source>
        <dbReference type="Pfam" id="PF08479"/>
    </source>
</evidence>
<dbReference type="OrthoDB" id="5753546at2"/>
<evidence type="ECO:0000259" key="5">
    <source>
        <dbReference type="Pfam" id="PF03865"/>
    </source>
</evidence>
<dbReference type="PANTHER" id="PTHR34597:SF6">
    <property type="entry name" value="BLR6126 PROTEIN"/>
    <property type="match status" value="1"/>
</dbReference>
<evidence type="ECO:0000313" key="7">
    <source>
        <dbReference type="EMBL" id="RZS81642.1"/>
    </source>
</evidence>
<dbReference type="AlphaFoldDB" id="A0A4Q7NES5"/>
<dbReference type="GO" id="GO:0046819">
    <property type="term" value="P:protein secretion by the type V secretion system"/>
    <property type="evidence" value="ECO:0007669"/>
    <property type="project" value="TreeGrafter"/>
</dbReference>
<evidence type="ECO:0000256" key="4">
    <source>
        <dbReference type="SAM" id="SignalP"/>
    </source>
</evidence>